<dbReference type="RefSeq" id="WP_149751455.1">
    <property type="nucleotide sequence ID" value="NZ_VUJW01000010.1"/>
</dbReference>
<protein>
    <recommendedName>
        <fullName evidence="5">DUF4352 domain-containing protein</fullName>
    </recommendedName>
</protein>
<feature type="chain" id="PRO_5023006466" description="DUF4352 domain-containing protein" evidence="2">
    <location>
        <begin position="24"/>
        <end position="215"/>
    </location>
</feature>
<evidence type="ECO:0008006" key="5">
    <source>
        <dbReference type="Google" id="ProtNLM"/>
    </source>
</evidence>
<dbReference type="Proteomes" id="UP000324351">
    <property type="component" value="Unassembled WGS sequence"/>
</dbReference>
<feature type="region of interest" description="Disordered" evidence="1">
    <location>
        <begin position="27"/>
        <end position="68"/>
    </location>
</feature>
<keyword evidence="4" id="KW-1185">Reference proteome</keyword>
<proteinExistence type="predicted"/>
<evidence type="ECO:0000256" key="1">
    <source>
        <dbReference type="SAM" id="MobiDB-lite"/>
    </source>
</evidence>
<dbReference type="AlphaFoldDB" id="A0A5B1M039"/>
<evidence type="ECO:0000313" key="3">
    <source>
        <dbReference type="EMBL" id="KAA1425828.1"/>
    </source>
</evidence>
<dbReference type="PROSITE" id="PS51257">
    <property type="entry name" value="PROKAR_LIPOPROTEIN"/>
    <property type="match status" value="1"/>
</dbReference>
<comment type="caution">
    <text evidence="3">The sequence shown here is derived from an EMBL/GenBank/DDBJ whole genome shotgun (WGS) entry which is preliminary data.</text>
</comment>
<reference evidence="3 4" key="2">
    <citation type="submission" date="2019-09" db="EMBL/GenBank/DDBJ databases">
        <authorList>
            <person name="Jin C."/>
        </authorList>
    </citation>
    <scope>NUCLEOTIDE SEQUENCE [LARGE SCALE GENOMIC DNA]</scope>
    <source>
        <strain evidence="3 4">BN140041</strain>
    </source>
</reference>
<keyword evidence="2" id="KW-0732">Signal</keyword>
<sequence>MRSLRRGIRPLLAVTAVAVAVSAASCDADAPGESDGPGGGSGSSFDPQLGVDPTAPVEEGELPEPGPTDLAQLDDDARGLALGDEHVVGGNHATLLEVRRPLPSSVDAPRPGPGHEWAGARVRTCFESDLDRQLEIGSYLFSAVSEDSISYPGVQPEAAGWPVPQYPGYGRLAPGQCTSGWIAIPVPVDATLTSIVQSAVTTDPVSEWTIPGDAW</sequence>
<feature type="signal peptide" evidence="2">
    <location>
        <begin position="1"/>
        <end position="23"/>
    </location>
</feature>
<name>A0A5B1M039_9ACTN</name>
<accession>A0A5B1M039</accession>
<gene>
    <name evidence="3" type="ORF">F0U47_15880</name>
</gene>
<reference evidence="3 4" key="1">
    <citation type="submission" date="2019-09" db="EMBL/GenBank/DDBJ databases">
        <title>Nocardioides panacisoli sp. nov., isolated from the soil of a ginseng field.</title>
        <authorList>
            <person name="Cho C."/>
        </authorList>
    </citation>
    <scope>NUCLEOTIDE SEQUENCE [LARGE SCALE GENOMIC DNA]</scope>
    <source>
        <strain evidence="3 4">BN140041</strain>
    </source>
</reference>
<evidence type="ECO:0000313" key="4">
    <source>
        <dbReference type="Proteomes" id="UP000324351"/>
    </source>
</evidence>
<organism evidence="3 4">
    <name type="scientific">Nocardioides antri</name>
    <dbReference type="NCBI Taxonomy" id="2607659"/>
    <lineage>
        <taxon>Bacteria</taxon>
        <taxon>Bacillati</taxon>
        <taxon>Actinomycetota</taxon>
        <taxon>Actinomycetes</taxon>
        <taxon>Propionibacteriales</taxon>
        <taxon>Nocardioidaceae</taxon>
        <taxon>Nocardioides</taxon>
    </lineage>
</organism>
<evidence type="ECO:0000256" key="2">
    <source>
        <dbReference type="SAM" id="SignalP"/>
    </source>
</evidence>
<dbReference type="EMBL" id="VUJW01000010">
    <property type="protein sequence ID" value="KAA1425828.1"/>
    <property type="molecule type" value="Genomic_DNA"/>
</dbReference>